<dbReference type="PATRIC" id="fig|991778.3.peg.2859"/>
<sequence>MASVAGVPSGSVNSFVPLYWSEITWGLIGKDNASMKIVSRESGQWTPTKPDGRWERCLVVKIVCLAA</sequence>
<evidence type="ECO:0000313" key="1">
    <source>
        <dbReference type="EMBL" id="EGF27347.1"/>
    </source>
</evidence>
<dbReference type="AlphaFoldDB" id="F2ASJ8"/>
<proteinExistence type="predicted"/>
<reference evidence="1 2" key="1">
    <citation type="journal article" date="2013" name="Mar. Genomics">
        <title>Expression of sulfatases in Rhodopirellula baltica and the diversity of sulfatases in the genus Rhodopirellula.</title>
        <authorList>
            <person name="Wegner C.E."/>
            <person name="Richter-Heitmann T."/>
            <person name="Klindworth A."/>
            <person name="Klockow C."/>
            <person name="Richter M."/>
            <person name="Achstetter T."/>
            <person name="Glockner F.O."/>
            <person name="Harder J."/>
        </authorList>
    </citation>
    <scope>NUCLEOTIDE SEQUENCE [LARGE SCALE GENOMIC DNA]</scope>
    <source>
        <strain evidence="1 2">WH47</strain>
    </source>
</reference>
<dbReference type="EMBL" id="AFAR01000148">
    <property type="protein sequence ID" value="EGF27347.1"/>
    <property type="molecule type" value="Genomic_DNA"/>
</dbReference>
<dbReference type="Proteomes" id="UP000006222">
    <property type="component" value="Unassembled WGS sequence"/>
</dbReference>
<accession>F2ASJ8</accession>
<evidence type="ECO:0000313" key="2">
    <source>
        <dbReference type="Proteomes" id="UP000006222"/>
    </source>
</evidence>
<gene>
    <name evidence="1" type="ORF">RBWH47_02083</name>
</gene>
<comment type="caution">
    <text evidence="1">The sequence shown here is derived from an EMBL/GenBank/DDBJ whole genome shotgun (WGS) entry which is preliminary data.</text>
</comment>
<protein>
    <submittedName>
        <fullName evidence="1">Uncharacterized protein</fullName>
    </submittedName>
</protein>
<name>F2ASJ8_RHOBT</name>
<organism evidence="1 2">
    <name type="scientific">Rhodopirellula baltica WH47</name>
    <dbReference type="NCBI Taxonomy" id="991778"/>
    <lineage>
        <taxon>Bacteria</taxon>
        <taxon>Pseudomonadati</taxon>
        <taxon>Planctomycetota</taxon>
        <taxon>Planctomycetia</taxon>
        <taxon>Pirellulales</taxon>
        <taxon>Pirellulaceae</taxon>
        <taxon>Rhodopirellula</taxon>
    </lineage>
</organism>